<reference evidence="5 6" key="1">
    <citation type="journal article" date="2019" name="Syst. Appl. Microbiol.">
        <title>New species of pathogenic Pseudomonas isolated from citrus in Tunisia: Proposal of Pseudomonas kairouanensis sp. nov. and Pseudomonas nabeulensis sp. nov.</title>
        <authorList>
            <person name="Oueslati M."/>
            <person name="Mulet M."/>
            <person name="Gomila M."/>
            <person name="Berge O."/>
            <person name="Hajlaoui M.R."/>
            <person name="Lalucat J."/>
            <person name="Sadfi-Zouaoui N."/>
            <person name="Garcia-Valdes E."/>
        </authorList>
    </citation>
    <scope>NUCLEOTIDE SEQUENCE [LARGE SCALE GENOMIC DNA]</scope>
    <source>
        <strain evidence="5 6">E10B</strain>
    </source>
</reference>
<keyword evidence="2" id="KW-0238">DNA-binding</keyword>
<dbReference type="OrthoDB" id="5621819at2"/>
<dbReference type="InterPro" id="IPR010982">
    <property type="entry name" value="Lambda_DNA-bd_dom_sf"/>
</dbReference>
<sequence length="335" mass="36221">MTKPFTTLDDVAQAAGMSRAQVSRALRGDPGVREETRKRISDIAAQLEYRPNLAARSLVFAQSSIVGLVLGDPNNSFHIQLAQAVDRELIKAGFDPVTSLRPVEQGCELQDIERLLRLRPAGVIMIGTPHTARTISEIADKLPCVYIGSKRIPHPRVTTVAVDDESGIRQAMEHLIGLGHRAIAHLGGGREASARERAKTYFTVMEEAQLEPLFVEGSHDATFGRRGVDVLFEGDRKPTAILASNDFIALGVLDRLKGMGLSVPGDVSVVGFDDIPSAANELFSLSTLKQDTVEQARVAVGALKVLLAGVNKPSRRLLMPVELILRRSTAAPVKS</sequence>
<dbReference type="Gene3D" id="1.10.260.40">
    <property type="entry name" value="lambda repressor-like DNA-binding domains"/>
    <property type="match status" value="1"/>
</dbReference>
<dbReference type="InterPro" id="IPR046335">
    <property type="entry name" value="LacI/GalR-like_sensor"/>
</dbReference>
<dbReference type="PANTHER" id="PTHR30146:SF153">
    <property type="entry name" value="LACTOSE OPERON REPRESSOR"/>
    <property type="match status" value="1"/>
</dbReference>
<dbReference type="PANTHER" id="PTHR30146">
    <property type="entry name" value="LACI-RELATED TRANSCRIPTIONAL REPRESSOR"/>
    <property type="match status" value="1"/>
</dbReference>
<evidence type="ECO:0000259" key="4">
    <source>
        <dbReference type="PROSITE" id="PS50932"/>
    </source>
</evidence>
<dbReference type="SUPFAM" id="SSF53822">
    <property type="entry name" value="Periplasmic binding protein-like I"/>
    <property type="match status" value="1"/>
</dbReference>
<dbReference type="Gene3D" id="3.40.50.2300">
    <property type="match status" value="2"/>
</dbReference>
<evidence type="ECO:0000313" key="5">
    <source>
        <dbReference type="EMBL" id="TFY90197.1"/>
    </source>
</evidence>
<dbReference type="AlphaFoldDB" id="A0A4Z0AV23"/>
<dbReference type="CDD" id="cd06267">
    <property type="entry name" value="PBP1_LacI_sugar_binding-like"/>
    <property type="match status" value="1"/>
</dbReference>
<dbReference type="RefSeq" id="WP_135309963.1">
    <property type="nucleotide sequence ID" value="NZ_QUZT01000044.1"/>
</dbReference>
<dbReference type="InterPro" id="IPR028082">
    <property type="entry name" value="Peripla_BP_I"/>
</dbReference>
<gene>
    <name evidence="5" type="ORF">DYL61_21305</name>
</gene>
<name>A0A4Z0AV23_9PSED</name>
<dbReference type="PROSITE" id="PS50932">
    <property type="entry name" value="HTH_LACI_2"/>
    <property type="match status" value="1"/>
</dbReference>
<keyword evidence="6" id="KW-1185">Reference proteome</keyword>
<proteinExistence type="predicted"/>
<comment type="caution">
    <text evidence="5">The sequence shown here is derived from an EMBL/GenBank/DDBJ whole genome shotgun (WGS) entry which is preliminary data.</text>
</comment>
<protein>
    <submittedName>
        <fullName evidence="5">LacI family transcriptional regulator</fullName>
    </submittedName>
</protein>
<evidence type="ECO:0000256" key="2">
    <source>
        <dbReference type="ARBA" id="ARBA00023125"/>
    </source>
</evidence>
<dbReference type="Proteomes" id="UP000297734">
    <property type="component" value="Unassembled WGS sequence"/>
</dbReference>
<feature type="domain" description="HTH lacI-type" evidence="4">
    <location>
        <begin position="6"/>
        <end position="60"/>
    </location>
</feature>
<evidence type="ECO:0000256" key="1">
    <source>
        <dbReference type="ARBA" id="ARBA00023015"/>
    </source>
</evidence>
<dbReference type="Pfam" id="PF13377">
    <property type="entry name" value="Peripla_BP_3"/>
    <property type="match status" value="1"/>
</dbReference>
<dbReference type="GO" id="GO:0000976">
    <property type="term" value="F:transcription cis-regulatory region binding"/>
    <property type="evidence" value="ECO:0007669"/>
    <property type="project" value="TreeGrafter"/>
</dbReference>
<keyword evidence="3" id="KW-0804">Transcription</keyword>
<evidence type="ECO:0000313" key="6">
    <source>
        <dbReference type="Proteomes" id="UP000297734"/>
    </source>
</evidence>
<dbReference type="Pfam" id="PF00356">
    <property type="entry name" value="LacI"/>
    <property type="match status" value="1"/>
</dbReference>
<dbReference type="SMART" id="SM00354">
    <property type="entry name" value="HTH_LACI"/>
    <property type="match status" value="1"/>
</dbReference>
<accession>A0A4Z0AV23</accession>
<evidence type="ECO:0000256" key="3">
    <source>
        <dbReference type="ARBA" id="ARBA00023163"/>
    </source>
</evidence>
<dbReference type="CDD" id="cd01392">
    <property type="entry name" value="HTH_LacI"/>
    <property type="match status" value="1"/>
</dbReference>
<keyword evidence="1" id="KW-0805">Transcription regulation</keyword>
<dbReference type="EMBL" id="QUZT01000044">
    <property type="protein sequence ID" value="TFY90197.1"/>
    <property type="molecule type" value="Genomic_DNA"/>
</dbReference>
<dbReference type="SUPFAM" id="SSF47413">
    <property type="entry name" value="lambda repressor-like DNA-binding domains"/>
    <property type="match status" value="1"/>
</dbReference>
<organism evidence="5 6">
    <name type="scientific">Pseudomonas nabeulensis</name>
    <dbReference type="NCBI Taxonomy" id="2293833"/>
    <lineage>
        <taxon>Bacteria</taxon>
        <taxon>Pseudomonadati</taxon>
        <taxon>Pseudomonadota</taxon>
        <taxon>Gammaproteobacteria</taxon>
        <taxon>Pseudomonadales</taxon>
        <taxon>Pseudomonadaceae</taxon>
        <taxon>Pseudomonas</taxon>
    </lineage>
</organism>
<dbReference type="InterPro" id="IPR000843">
    <property type="entry name" value="HTH_LacI"/>
</dbReference>
<dbReference type="GO" id="GO:0003700">
    <property type="term" value="F:DNA-binding transcription factor activity"/>
    <property type="evidence" value="ECO:0007669"/>
    <property type="project" value="TreeGrafter"/>
</dbReference>